<keyword evidence="4" id="KW-0969">Cilium</keyword>
<evidence type="ECO:0000313" key="5">
    <source>
        <dbReference type="Proteomes" id="UP000184010"/>
    </source>
</evidence>
<dbReference type="Proteomes" id="UP000184010">
    <property type="component" value="Unassembled WGS sequence"/>
</dbReference>
<keyword evidence="5" id="KW-1185">Reference proteome</keyword>
<dbReference type="GO" id="GO:0016887">
    <property type="term" value="F:ATP hydrolysis activity"/>
    <property type="evidence" value="ECO:0007669"/>
    <property type="project" value="TreeGrafter"/>
</dbReference>
<dbReference type="InterPro" id="IPR025669">
    <property type="entry name" value="AAA_dom"/>
</dbReference>
<dbReference type="STRING" id="1121395.SAMN02745215_01652"/>
<evidence type="ECO:0000259" key="3">
    <source>
        <dbReference type="Pfam" id="PF13614"/>
    </source>
</evidence>
<protein>
    <submittedName>
        <fullName evidence="4">MinD-like ATPase involved in chromosome partitioning or flagellar assembly</fullName>
    </submittedName>
</protein>
<evidence type="ECO:0000313" key="4">
    <source>
        <dbReference type="EMBL" id="SHN66309.1"/>
    </source>
</evidence>
<dbReference type="PANTHER" id="PTHR43384">
    <property type="entry name" value="SEPTUM SITE-DETERMINING PROTEIN MIND HOMOLOG, CHLOROPLASTIC-RELATED"/>
    <property type="match status" value="1"/>
</dbReference>
<dbReference type="AlphaFoldDB" id="A0A1M7T6I5"/>
<dbReference type="InterPro" id="IPR027417">
    <property type="entry name" value="P-loop_NTPase"/>
</dbReference>
<feature type="domain" description="AAA" evidence="3">
    <location>
        <begin position="2"/>
        <end position="151"/>
    </location>
</feature>
<dbReference type="GO" id="GO:0009898">
    <property type="term" value="C:cytoplasmic side of plasma membrane"/>
    <property type="evidence" value="ECO:0007669"/>
    <property type="project" value="TreeGrafter"/>
</dbReference>
<name>A0A1M7T6I5_9FIRM</name>
<dbReference type="Gene3D" id="3.40.50.300">
    <property type="entry name" value="P-loop containing nucleotide triphosphate hydrolases"/>
    <property type="match status" value="1"/>
</dbReference>
<evidence type="ECO:0000256" key="2">
    <source>
        <dbReference type="ARBA" id="ARBA00022840"/>
    </source>
</evidence>
<keyword evidence="4" id="KW-0966">Cell projection</keyword>
<proteinExistence type="predicted"/>
<reference evidence="5" key="1">
    <citation type="submission" date="2016-12" db="EMBL/GenBank/DDBJ databases">
        <authorList>
            <person name="Varghese N."/>
            <person name="Submissions S."/>
        </authorList>
    </citation>
    <scope>NUCLEOTIDE SEQUENCE [LARGE SCALE GENOMIC DNA]</scope>
    <source>
        <strain evidence="5">DSM 11544</strain>
    </source>
</reference>
<dbReference type="InterPro" id="IPR050625">
    <property type="entry name" value="ParA/MinD_ATPase"/>
</dbReference>
<dbReference type="GO" id="GO:0005524">
    <property type="term" value="F:ATP binding"/>
    <property type="evidence" value="ECO:0007669"/>
    <property type="project" value="UniProtKB-KW"/>
</dbReference>
<dbReference type="GO" id="GO:0051782">
    <property type="term" value="P:negative regulation of cell division"/>
    <property type="evidence" value="ECO:0007669"/>
    <property type="project" value="TreeGrafter"/>
</dbReference>
<dbReference type="SUPFAM" id="SSF52540">
    <property type="entry name" value="P-loop containing nucleoside triphosphate hydrolases"/>
    <property type="match status" value="1"/>
</dbReference>
<keyword evidence="4" id="KW-0282">Flagellum</keyword>
<gene>
    <name evidence="4" type="ORF">SAMN02745215_01652</name>
</gene>
<sequence>MMIVVISSMKGGVGKTETALNLAIAAKKTGRSVILLDLDIPYGGVAQALGQTKEISVTDWIKTNRSISTKALKSLVAVNEENGLHYIPAIASTSDLDRLDGQVVQRIINSLNTLYDIIIIDSGVDLSEPTKAALQISDKIIIVTTANHVSAQNNYRYKEDLVSLGIDRDKLLLFINMIPEQKTAGQIVKNIVTTFGETGSSTQTVAEVHYDEKVAQIREAHGFAYNNCPSFRSGIDQVLQKLGLANPIFSQEAKPSKTNAASPGVVGWLKGLIPWSR</sequence>
<keyword evidence="2" id="KW-0067">ATP-binding</keyword>
<organism evidence="4 5">
    <name type="scientific">Desulfitobacterium chlororespirans DSM 11544</name>
    <dbReference type="NCBI Taxonomy" id="1121395"/>
    <lineage>
        <taxon>Bacteria</taxon>
        <taxon>Bacillati</taxon>
        <taxon>Bacillota</taxon>
        <taxon>Clostridia</taxon>
        <taxon>Eubacteriales</taxon>
        <taxon>Desulfitobacteriaceae</taxon>
        <taxon>Desulfitobacterium</taxon>
    </lineage>
</organism>
<evidence type="ECO:0000256" key="1">
    <source>
        <dbReference type="ARBA" id="ARBA00022741"/>
    </source>
</evidence>
<dbReference type="Pfam" id="PF13614">
    <property type="entry name" value="AAA_31"/>
    <property type="match status" value="1"/>
</dbReference>
<keyword evidence="1" id="KW-0547">Nucleotide-binding</keyword>
<accession>A0A1M7T6I5</accession>
<dbReference type="GO" id="GO:0005829">
    <property type="term" value="C:cytosol"/>
    <property type="evidence" value="ECO:0007669"/>
    <property type="project" value="TreeGrafter"/>
</dbReference>
<dbReference type="EMBL" id="FRDN01000005">
    <property type="protein sequence ID" value="SHN66309.1"/>
    <property type="molecule type" value="Genomic_DNA"/>
</dbReference>
<dbReference type="PANTHER" id="PTHR43384:SF6">
    <property type="entry name" value="SEPTUM SITE-DETERMINING PROTEIN MIND HOMOLOG, CHLOROPLASTIC"/>
    <property type="match status" value="1"/>
</dbReference>